<evidence type="ECO:0000256" key="1">
    <source>
        <dbReference type="ARBA" id="ARBA00001917"/>
    </source>
</evidence>
<feature type="domain" description="Glutamine amidotransferase type-2" evidence="21">
    <location>
        <begin position="21"/>
        <end position="420"/>
    </location>
</feature>
<dbReference type="Gene3D" id="2.160.20.60">
    <property type="entry name" value="Glutamate synthase, alpha subunit, C-terminal domain"/>
    <property type="match status" value="1"/>
</dbReference>
<evidence type="ECO:0000256" key="18">
    <source>
        <dbReference type="ARBA" id="ARBA00048151"/>
    </source>
</evidence>
<comment type="similarity">
    <text evidence="4">Belongs to the glutamate synthase family.</text>
</comment>
<dbReference type="InterPro" id="IPR017932">
    <property type="entry name" value="GATase_2_dom"/>
</dbReference>
<comment type="cofactor">
    <cofactor evidence="2">
        <name>[3Fe-4S] cluster</name>
        <dbReference type="ChEBI" id="CHEBI:21137"/>
    </cofactor>
</comment>
<keyword evidence="11" id="KW-0315">Glutamine amidotransferase</keyword>
<evidence type="ECO:0000256" key="4">
    <source>
        <dbReference type="ARBA" id="ARBA00009716"/>
    </source>
</evidence>
<evidence type="ECO:0000256" key="17">
    <source>
        <dbReference type="ARBA" id="ARBA00037898"/>
    </source>
</evidence>
<evidence type="ECO:0000256" key="13">
    <source>
        <dbReference type="ARBA" id="ARBA00023004"/>
    </source>
</evidence>
<dbReference type="KEGG" id="ptn:PTRA_b0138"/>
<dbReference type="CDD" id="cd00713">
    <property type="entry name" value="GltS"/>
    <property type="match status" value="1"/>
</dbReference>
<evidence type="ECO:0000259" key="21">
    <source>
        <dbReference type="PROSITE" id="PS51278"/>
    </source>
</evidence>
<evidence type="ECO:0000256" key="15">
    <source>
        <dbReference type="ARBA" id="ARBA00023164"/>
    </source>
</evidence>
<dbReference type="SUPFAM" id="SSF51395">
    <property type="entry name" value="FMN-linked oxidoreductases"/>
    <property type="match status" value="1"/>
</dbReference>
<comment type="catalytic activity">
    <reaction evidence="18">
        <text>2 L-glutamate + NADP(+) = L-glutamine + 2-oxoglutarate + NADPH + H(+)</text>
        <dbReference type="Rhea" id="RHEA:15501"/>
        <dbReference type="ChEBI" id="CHEBI:15378"/>
        <dbReference type="ChEBI" id="CHEBI:16810"/>
        <dbReference type="ChEBI" id="CHEBI:29985"/>
        <dbReference type="ChEBI" id="CHEBI:57783"/>
        <dbReference type="ChEBI" id="CHEBI:58349"/>
        <dbReference type="ChEBI" id="CHEBI:58359"/>
        <dbReference type="EC" id="1.4.1.13"/>
    </reaction>
</comment>
<comment type="cofactor">
    <cofactor evidence="1">
        <name>FMN</name>
        <dbReference type="ChEBI" id="CHEBI:58210"/>
    </cofactor>
</comment>
<evidence type="ECO:0000256" key="7">
    <source>
        <dbReference type="ARBA" id="ARBA00022630"/>
    </source>
</evidence>
<dbReference type="EC" id="1.4.1.13" evidence="5"/>
<evidence type="ECO:0000256" key="20">
    <source>
        <dbReference type="ARBA" id="ARBA00079921"/>
    </source>
</evidence>
<dbReference type="InterPro" id="IPR029055">
    <property type="entry name" value="Ntn_hydrolases_N"/>
</dbReference>
<evidence type="ECO:0000256" key="10">
    <source>
        <dbReference type="ARBA" id="ARBA00022827"/>
    </source>
</evidence>
<keyword evidence="7" id="KW-0285">Flavoprotein</keyword>
<proteinExistence type="inferred from homology"/>
<keyword evidence="9" id="KW-0479">Metal-binding</keyword>
<keyword evidence="14" id="KW-0411">Iron-sulfur</keyword>
<dbReference type="Pfam" id="PF00310">
    <property type="entry name" value="GATase_2"/>
    <property type="match status" value="1"/>
</dbReference>
<keyword evidence="15" id="KW-0314">Glutamate biosynthesis</keyword>
<dbReference type="RefSeq" id="WP_058374717.1">
    <property type="nucleotide sequence ID" value="NZ_CP011035.1"/>
</dbReference>
<dbReference type="InterPro" id="IPR006982">
    <property type="entry name" value="Glu_synth_centr_N"/>
</dbReference>
<evidence type="ECO:0000256" key="5">
    <source>
        <dbReference type="ARBA" id="ARBA00012079"/>
    </source>
</evidence>
<evidence type="ECO:0000313" key="22">
    <source>
        <dbReference type="EMBL" id="ALS34663.1"/>
    </source>
</evidence>
<dbReference type="GO" id="GO:0019676">
    <property type="term" value="P:ammonia assimilation cycle"/>
    <property type="evidence" value="ECO:0007669"/>
    <property type="project" value="TreeGrafter"/>
</dbReference>
<reference evidence="22 23" key="1">
    <citation type="submission" date="2015-03" db="EMBL/GenBank/DDBJ databases">
        <authorList>
            <person name="Murphy D."/>
        </authorList>
    </citation>
    <scope>NUCLEOTIDE SEQUENCE [LARGE SCALE GENOMIC DNA]</scope>
    <source>
        <strain evidence="22 23">KMM 520</strain>
    </source>
</reference>
<evidence type="ECO:0000313" key="23">
    <source>
        <dbReference type="Proteomes" id="UP000065261"/>
    </source>
</evidence>
<dbReference type="InterPro" id="IPR002932">
    <property type="entry name" value="Glu_synthdom"/>
</dbReference>
<dbReference type="NCBIfam" id="NF008730">
    <property type="entry name" value="PRK11750.1"/>
    <property type="match status" value="1"/>
</dbReference>
<keyword evidence="8" id="KW-0288">FMN</keyword>
<dbReference type="OrthoDB" id="9758182at2"/>
<dbReference type="FunFam" id="3.20.20.70:FF:000031">
    <property type="entry name" value="Glutamate synthase 1 [NADH]"/>
    <property type="match status" value="1"/>
</dbReference>
<dbReference type="GO" id="GO:0006537">
    <property type="term" value="P:glutamate biosynthetic process"/>
    <property type="evidence" value="ECO:0007669"/>
    <property type="project" value="UniProtKB-KW"/>
</dbReference>
<keyword evidence="12" id="KW-0560">Oxidoreductase</keyword>
<comment type="cofactor">
    <cofactor evidence="3">
        <name>FAD</name>
        <dbReference type="ChEBI" id="CHEBI:57692"/>
    </cofactor>
</comment>
<protein>
    <recommendedName>
        <fullName evidence="19">Glutamate synthase [NADPH] large chain</fullName>
        <ecNumber evidence="5">1.4.1.13</ecNumber>
    </recommendedName>
    <alternativeName>
        <fullName evidence="20">Glutamate synthase subunit alpha</fullName>
    </alternativeName>
</protein>
<dbReference type="GO" id="GO:0046872">
    <property type="term" value="F:metal ion binding"/>
    <property type="evidence" value="ECO:0007669"/>
    <property type="project" value="UniProtKB-KW"/>
</dbReference>
<dbReference type="FunFam" id="2.160.20.60:FF:000001">
    <property type="entry name" value="Glutamate synthase, large subunit"/>
    <property type="match status" value="1"/>
</dbReference>
<dbReference type="Gene3D" id="3.20.20.70">
    <property type="entry name" value="Aldolase class I"/>
    <property type="match status" value="2"/>
</dbReference>
<dbReference type="InterPro" id="IPR036485">
    <property type="entry name" value="Glu_synth_asu_C_sf"/>
</dbReference>
<evidence type="ECO:0000256" key="19">
    <source>
        <dbReference type="ARBA" id="ARBA00072108"/>
    </source>
</evidence>
<gene>
    <name evidence="22" type="primary">gltB</name>
    <name evidence="22" type="ORF">PTRA_b0138</name>
</gene>
<dbReference type="CDD" id="cd02808">
    <property type="entry name" value="GltS_FMN"/>
    <property type="match status" value="1"/>
</dbReference>
<evidence type="ECO:0000256" key="16">
    <source>
        <dbReference type="ARBA" id="ARBA00023291"/>
    </source>
</evidence>
<evidence type="ECO:0000256" key="3">
    <source>
        <dbReference type="ARBA" id="ARBA00001974"/>
    </source>
</evidence>
<dbReference type="FunFam" id="3.60.20.10:FF:000001">
    <property type="entry name" value="Glutamate synthase, large subunit"/>
    <property type="match status" value="1"/>
</dbReference>
<evidence type="ECO:0000256" key="2">
    <source>
        <dbReference type="ARBA" id="ARBA00001927"/>
    </source>
</evidence>
<accession>A0A0U2WHZ8</accession>
<evidence type="ECO:0000256" key="11">
    <source>
        <dbReference type="ARBA" id="ARBA00022962"/>
    </source>
</evidence>
<dbReference type="GO" id="GO:0004355">
    <property type="term" value="F:glutamate synthase (NADPH) activity"/>
    <property type="evidence" value="ECO:0007669"/>
    <property type="project" value="UniProtKB-EC"/>
</dbReference>
<dbReference type="PROSITE" id="PS51278">
    <property type="entry name" value="GATASE_TYPE_2"/>
    <property type="match status" value="1"/>
</dbReference>
<dbReference type="CDD" id="cd00982">
    <property type="entry name" value="gltB_C"/>
    <property type="match status" value="1"/>
</dbReference>
<evidence type="ECO:0000256" key="8">
    <source>
        <dbReference type="ARBA" id="ARBA00022643"/>
    </source>
</evidence>
<evidence type="ECO:0000256" key="6">
    <source>
        <dbReference type="ARBA" id="ARBA00022605"/>
    </source>
</evidence>
<keyword evidence="13" id="KW-0408">Iron</keyword>
<dbReference type="Gene3D" id="3.60.20.10">
    <property type="entry name" value="Glutamine Phosphoribosylpyrophosphate, subunit 1, domain 1"/>
    <property type="match status" value="1"/>
</dbReference>
<dbReference type="FunFam" id="3.20.20.70:FF:000053">
    <property type="entry name" value="Glutamate synthase large subunit"/>
    <property type="match status" value="1"/>
</dbReference>
<keyword evidence="16" id="KW-0003">3Fe-4S</keyword>
<dbReference type="GO" id="GO:0051538">
    <property type="term" value="F:3 iron, 4 sulfur cluster binding"/>
    <property type="evidence" value="ECO:0007669"/>
    <property type="project" value="UniProtKB-KW"/>
</dbReference>
<dbReference type="PANTHER" id="PTHR11938">
    <property type="entry name" value="FAD NADPH DEHYDROGENASE/OXIDOREDUCTASE"/>
    <property type="match status" value="1"/>
</dbReference>
<dbReference type="SUPFAM" id="SSF56235">
    <property type="entry name" value="N-terminal nucleophile aminohydrolases (Ntn hydrolases)"/>
    <property type="match status" value="1"/>
</dbReference>
<sequence>MNDMSKKSQGLYRAEFEHDSCGIGFVANLKGKKSHDIIENALTMLSCMEHRGGTGFDVKSGDGAGILIQIPHEFFRQETAKLGWTLPSALNYGVGMIFFPRDKALSDACKKILNQNITELGLTLIGYRDVPGDNSMLGAASFESEPNIEQVFIAKPQALSAQEFERKLFVLRKYTSHKINGLDFTERDEFYVTSMSSTKIVYKGQFTTEQVRQYYLDLQDERTISGMAMFHSRFSTNTFPAWRRAQPFRYIAHNGEINTVRGNINWMNAREALFSSVNFSDAELNMLNPVCNNDNSDSANLDMAIELLVLSGRSLAQVMMMMVPEAWQTQTDMDATKRAFYEYYACIMEPWDGPASLSFTDGNVIGATLDRNGLRPSRYLLTEDGTLVMGSETGALCVDQSTVVEKGRLQPGKIFIADLEQGRIISDDEVKQYVSSAQPYARWLAENKIELDNLPVPSASFAQPPLAELRKIQKAFGYTSEDLNLVLAGMVGTAKEPLGAMGTDTPLAVLSHRPQQLSHYFKQLFAQVTNPPIDPIREELVMSLRGYIGRSLNLLDETPGHCHKVEIEQPVLTNEQLRKLQYIDNNHLQAKTIDITFKASGGPGALKRALDRICLYAKNAVEDDYEILILSDRGVDSDHVAIPSVLATAAVHHYLIREKLRSSADIILESGDIRETHHFATVIGYGAAAVNPYLALESMYGLRDEGVLDTNLTNEQITQKYTKAVGSGLLKTFSKMGISTLQSYLGAQVFEALGINSEVIDQYFTGTVSRIEGLSLDQIAQEALLRHREGFPEANRIAIDKLLPTGGEYSWRHDGERHLFNPTVIRLLQHSTASNNVEQFKQYAKTVDDQSKEAFTLRGLLQLNSDRPAIALSEVEPVANIFKRFASGAMSFGSISWEAHTTLAIAMNRIGGKSNSGEGGEDPIRYTPLENGDSMNSRIKQVASGRFGVTSHYLANADELQIKMAQGAKPGEGGQLPGDKVDAWIGKTRGSTPGVGLISPPPHHDIYSIEDLSQLIFDLKNANRDARINVKLVSEAGVGTVASGVAKAYADVVLIAGHDGGTGASPLSSIKHTGLPWELGLAETHQTLVRNKLRSRITVQTDGQLKTPRDLAIATLLGAEEYGMATTALVVEGCIMMRKCHLNTCPVGIATQDKGLRDKFTGRADILVNFFTMMAEGLREIMAELGFRRIEEMVGQTQCLTQRKDVDHWKYQGVDLTPLLHKAECAENETLYQSINQKHLIDDIIDRKMIKDAHVALESGQSVALEYDVINTDRTIGAMISNEISKKYHADGLPQDTIKVKFNGSAGQSFGCFSTKGLRFELEGDANDYFGKGLSGANLVVYPSKQAKFAASENILIGNVAFFGATSGSAFIRGIAGERFCVRNSGATAVVEGVGDHGCEYMTGGKVVILGATGRNFAAGMSGGVAYVLDVNNDFAAKCNMEMVALESVDTDAESHELKALISQHLDATGSDVASDLLKDWDSNVKRFVKVMPIDYKRMQGYMNDVRSSGKFTSEYDIAVEAFDIHLNNIASAKA</sequence>
<evidence type="ECO:0000256" key="14">
    <source>
        <dbReference type="ARBA" id="ARBA00023014"/>
    </source>
</evidence>
<keyword evidence="6" id="KW-0028">Amino-acid biosynthesis</keyword>
<dbReference type="PANTHER" id="PTHR11938:SF133">
    <property type="entry name" value="GLUTAMATE SYNTHASE (NADH)"/>
    <property type="match status" value="1"/>
</dbReference>
<dbReference type="InterPro" id="IPR002489">
    <property type="entry name" value="Glu_synth_asu_C"/>
</dbReference>
<evidence type="ECO:0000256" key="12">
    <source>
        <dbReference type="ARBA" id="ARBA00023002"/>
    </source>
</evidence>
<dbReference type="Pfam" id="PF04898">
    <property type="entry name" value="Glu_syn_central"/>
    <property type="match status" value="1"/>
</dbReference>
<dbReference type="Pfam" id="PF01493">
    <property type="entry name" value="GXGXG"/>
    <property type="match status" value="1"/>
</dbReference>
<organism evidence="22">
    <name type="scientific">Pseudoalteromonas translucida KMM 520</name>
    <dbReference type="NCBI Taxonomy" id="1315283"/>
    <lineage>
        <taxon>Bacteria</taxon>
        <taxon>Pseudomonadati</taxon>
        <taxon>Pseudomonadota</taxon>
        <taxon>Gammaproteobacteria</taxon>
        <taxon>Alteromonadales</taxon>
        <taxon>Pseudoalteromonadaceae</taxon>
        <taxon>Pseudoalteromonas</taxon>
    </lineage>
</organism>
<dbReference type="PATRIC" id="fig|1315283.4.peg.3256"/>
<dbReference type="InterPro" id="IPR050711">
    <property type="entry name" value="ET-N_metabolism_enzyme"/>
</dbReference>
<dbReference type="SUPFAM" id="SSF69336">
    <property type="entry name" value="Alpha subunit of glutamate synthase, C-terminal domain"/>
    <property type="match status" value="1"/>
</dbReference>
<keyword evidence="10" id="KW-0274">FAD</keyword>
<dbReference type="Pfam" id="PF01645">
    <property type="entry name" value="Glu_synthase"/>
    <property type="match status" value="1"/>
</dbReference>
<dbReference type="InterPro" id="IPR013785">
    <property type="entry name" value="Aldolase_TIM"/>
</dbReference>
<comment type="pathway">
    <text evidence="17">Amino-acid biosynthesis; L-glutamate biosynthesis via GLT pathway; L-glutamate from 2-oxoglutarate and L-glutamine (NADP(+) route): step 1/1.</text>
</comment>
<dbReference type="Proteomes" id="UP000065261">
    <property type="component" value="Chromosome II"/>
</dbReference>
<evidence type="ECO:0000256" key="9">
    <source>
        <dbReference type="ARBA" id="ARBA00022723"/>
    </source>
</evidence>
<name>A0A0U2WHZ8_9GAMM</name>
<dbReference type="EMBL" id="CP011035">
    <property type="protein sequence ID" value="ALS34663.1"/>
    <property type="molecule type" value="Genomic_DNA"/>
</dbReference>